<dbReference type="Proteomes" id="UP000430387">
    <property type="component" value="Unassembled WGS sequence"/>
</dbReference>
<organism evidence="2 3">
    <name type="scientific">Escherichia coli</name>
    <dbReference type="NCBI Taxonomy" id="562"/>
    <lineage>
        <taxon>Bacteria</taxon>
        <taxon>Pseudomonadati</taxon>
        <taxon>Pseudomonadota</taxon>
        <taxon>Gammaproteobacteria</taxon>
        <taxon>Enterobacterales</taxon>
        <taxon>Enterobacteriaceae</taxon>
        <taxon>Escherichia</taxon>
    </lineage>
</organism>
<feature type="domain" description="Glutathione S-transferases subfamily 4 C-terminal" evidence="1">
    <location>
        <begin position="1"/>
        <end position="18"/>
    </location>
</feature>
<name>A0A6D0IB18_ECOLX</name>
<dbReference type="AlphaFoldDB" id="A0A6D0IB18"/>
<dbReference type="Pfam" id="PF14834">
    <property type="entry name" value="GST_C_4"/>
    <property type="match status" value="1"/>
</dbReference>
<protein>
    <submittedName>
        <fullName evidence="2">Glutathione S-transferase</fullName>
    </submittedName>
</protein>
<sequence>TFQWQRASVQRFIALSAKQSG</sequence>
<reference evidence="2 3" key="1">
    <citation type="submission" date="2019-12" db="EMBL/GenBank/DDBJ databases">
        <title>Enteriobacteria Tanzani isolates_8377-8380.</title>
        <authorList>
            <person name="Subbiah M."/>
            <person name="Call D."/>
        </authorList>
    </citation>
    <scope>NUCLEOTIDE SEQUENCE [LARGE SCALE GENOMIC DNA]</scope>
    <source>
        <strain evidence="2 3">8380wG1</strain>
    </source>
</reference>
<dbReference type="EMBL" id="WTQJ01000451">
    <property type="protein sequence ID" value="MWR15237.1"/>
    <property type="molecule type" value="Genomic_DNA"/>
</dbReference>
<comment type="caution">
    <text evidence="2">The sequence shown here is derived from an EMBL/GenBank/DDBJ whole genome shotgun (WGS) entry which is preliminary data.</text>
</comment>
<accession>A0A6D0IB18</accession>
<dbReference type="InterPro" id="IPR034338">
    <property type="entry name" value="GST_4_C"/>
</dbReference>
<evidence type="ECO:0000313" key="3">
    <source>
        <dbReference type="Proteomes" id="UP000430387"/>
    </source>
</evidence>
<proteinExistence type="predicted"/>
<dbReference type="GO" id="GO:0016740">
    <property type="term" value="F:transferase activity"/>
    <property type="evidence" value="ECO:0007669"/>
    <property type="project" value="UniProtKB-KW"/>
</dbReference>
<evidence type="ECO:0000313" key="2">
    <source>
        <dbReference type="EMBL" id="MWR15237.1"/>
    </source>
</evidence>
<feature type="non-terminal residue" evidence="2">
    <location>
        <position position="1"/>
    </location>
</feature>
<evidence type="ECO:0000259" key="1">
    <source>
        <dbReference type="Pfam" id="PF14834"/>
    </source>
</evidence>
<gene>
    <name evidence="2" type="ORF">GQA06_15805</name>
</gene>
<keyword evidence="2" id="KW-0808">Transferase</keyword>